<feature type="signal peptide" evidence="9">
    <location>
        <begin position="1"/>
        <end position="21"/>
    </location>
</feature>
<keyword evidence="5" id="KW-0325">Glycoprotein</keyword>
<dbReference type="SMART" id="SM00208">
    <property type="entry name" value="TNFR"/>
    <property type="match status" value="1"/>
</dbReference>
<feature type="disulfide bond" evidence="6">
    <location>
        <begin position="74"/>
        <end position="87"/>
    </location>
</feature>
<dbReference type="EMBL" id="JAUPFM010000005">
    <property type="protein sequence ID" value="KAK2851238.1"/>
    <property type="molecule type" value="Genomic_DNA"/>
</dbReference>
<sequence>MNLVLVVPLTLAFLFIGHSQTTSIENTSNSCHEKCPAGYHSAGKCAGSEKHKCQKCLNDTYTNISNSISKCLKCEKCKTNEVQITPCTFNSNVKCECKEGYFYDNNGLTVKNCIPCESDGVNIDFKKCCNSKCLNDTKCKQKCPASVTASSTSPTSTTELTTSPTTTATHSRNTHSGGTLNPIVVPLSPKGEHILWVVLLVLVLVLVFGPVLLKNPPESRGSCWTAKKNVQQQPRNPIFNEQHSHQGNSSTTVTLNICEETPILTLGHSPSTPEHPSHMSPLLPNAEHKAAKQEHLPAFVHYEIIREVPLRRWKEFLRLLSVDDKQLERAELEAGLGVGSMERQYQMLRLWSQRSSASLNDVFSALHYMELSGCAQQLQENLEKLQWWDESKQTFTICGTQTDQGFSGAVQET</sequence>
<dbReference type="Pfam" id="PF00020">
    <property type="entry name" value="TNFR_c6"/>
    <property type="match status" value="1"/>
</dbReference>
<dbReference type="GO" id="GO:0005031">
    <property type="term" value="F:tumor necrosis factor receptor activity"/>
    <property type="evidence" value="ECO:0007669"/>
    <property type="project" value="TreeGrafter"/>
</dbReference>
<feature type="disulfide bond" evidence="6">
    <location>
        <begin position="77"/>
        <end position="95"/>
    </location>
</feature>
<organism evidence="12 13">
    <name type="scientific">Channa striata</name>
    <name type="common">Snakehead murrel</name>
    <name type="synonym">Ophicephalus striatus</name>
    <dbReference type="NCBI Taxonomy" id="64152"/>
    <lineage>
        <taxon>Eukaryota</taxon>
        <taxon>Metazoa</taxon>
        <taxon>Chordata</taxon>
        <taxon>Craniata</taxon>
        <taxon>Vertebrata</taxon>
        <taxon>Euteleostomi</taxon>
        <taxon>Actinopterygii</taxon>
        <taxon>Neopterygii</taxon>
        <taxon>Teleostei</taxon>
        <taxon>Neoteleostei</taxon>
        <taxon>Acanthomorphata</taxon>
        <taxon>Anabantaria</taxon>
        <taxon>Anabantiformes</taxon>
        <taxon>Channoidei</taxon>
        <taxon>Channidae</taxon>
        <taxon>Channa</taxon>
    </lineage>
</organism>
<feature type="region of interest" description="Disordered" evidence="7">
    <location>
        <begin position="264"/>
        <end position="283"/>
    </location>
</feature>
<feature type="region of interest" description="Disordered" evidence="7">
    <location>
        <begin position="146"/>
        <end position="179"/>
    </location>
</feature>
<feature type="transmembrane region" description="Helical" evidence="8">
    <location>
        <begin position="194"/>
        <end position="213"/>
    </location>
</feature>
<keyword evidence="2 9" id="KW-0732">Signal</keyword>
<keyword evidence="3" id="KW-0677">Repeat</keyword>
<evidence type="ECO:0000256" key="7">
    <source>
        <dbReference type="SAM" id="MobiDB-lite"/>
    </source>
</evidence>
<gene>
    <name evidence="12" type="ORF">Q5P01_007514</name>
</gene>
<feature type="compositionally biased region" description="Low complexity" evidence="7">
    <location>
        <begin position="146"/>
        <end position="171"/>
    </location>
</feature>
<evidence type="ECO:0000259" key="10">
    <source>
        <dbReference type="PROSITE" id="PS50017"/>
    </source>
</evidence>
<dbReference type="GO" id="GO:0006954">
    <property type="term" value="P:inflammatory response"/>
    <property type="evidence" value="ECO:0007669"/>
    <property type="project" value="TreeGrafter"/>
</dbReference>
<dbReference type="InterPro" id="IPR000488">
    <property type="entry name" value="Death_dom"/>
</dbReference>
<evidence type="ECO:0000313" key="13">
    <source>
        <dbReference type="Proteomes" id="UP001187415"/>
    </source>
</evidence>
<evidence type="ECO:0000313" key="12">
    <source>
        <dbReference type="EMBL" id="KAK2851238.1"/>
    </source>
</evidence>
<evidence type="ECO:0000256" key="6">
    <source>
        <dbReference type="PROSITE-ProRule" id="PRU00206"/>
    </source>
</evidence>
<dbReference type="InterPro" id="IPR052493">
    <property type="entry name" value="TNFRSF1A"/>
</dbReference>
<dbReference type="InterPro" id="IPR001368">
    <property type="entry name" value="TNFR/NGFR_Cys_rich_reg"/>
</dbReference>
<dbReference type="Gene3D" id="2.10.50.10">
    <property type="entry name" value="Tumor Necrosis Factor Receptor, subunit A, domain 2"/>
    <property type="match status" value="2"/>
</dbReference>
<dbReference type="InterPro" id="IPR011029">
    <property type="entry name" value="DEATH-like_dom_sf"/>
</dbReference>
<keyword evidence="13" id="KW-1185">Reference proteome</keyword>
<dbReference type="GO" id="GO:0043235">
    <property type="term" value="C:receptor complex"/>
    <property type="evidence" value="ECO:0007669"/>
    <property type="project" value="TreeGrafter"/>
</dbReference>
<feature type="repeat" description="TNFR-Cys" evidence="6">
    <location>
        <begin position="55"/>
        <end position="95"/>
    </location>
</feature>
<evidence type="ECO:0008006" key="14">
    <source>
        <dbReference type="Google" id="ProtNLM"/>
    </source>
</evidence>
<keyword evidence="8" id="KW-1133">Transmembrane helix</keyword>
<dbReference type="Pfam" id="PF00531">
    <property type="entry name" value="Death"/>
    <property type="match status" value="1"/>
</dbReference>
<protein>
    <recommendedName>
        <fullName evidence="14">Tumor necrosis factor receptor superfamily member 1A-like</fullName>
    </recommendedName>
</protein>
<dbReference type="CDD" id="cd00185">
    <property type="entry name" value="TNFRSF"/>
    <property type="match status" value="1"/>
</dbReference>
<keyword evidence="4 6" id="KW-1015">Disulfide bond</keyword>
<feature type="disulfide bond" evidence="6">
    <location>
        <begin position="56"/>
        <end position="71"/>
    </location>
</feature>
<evidence type="ECO:0000256" key="8">
    <source>
        <dbReference type="SAM" id="Phobius"/>
    </source>
</evidence>
<comment type="caution">
    <text evidence="12">The sequence shown here is derived from an EMBL/GenBank/DDBJ whole genome shotgun (WGS) entry which is preliminary data.</text>
</comment>
<dbReference type="PANTHER" id="PTHR46861">
    <property type="entry name" value="TUMOR NECROSIS FACTOR RECEPTOR SUPERFAMILY MEMBER 1A"/>
    <property type="match status" value="1"/>
</dbReference>
<name>A0AA88N4X4_CHASR</name>
<dbReference type="PROSITE" id="PS50017">
    <property type="entry name" value="DEATH_DOMAIN"/>
    <property type="match status" value="1"/>
</dbReference>
<proteinExistence type="predicted"/>
<dbReference type="Gene3D" id="1.10.533.10">
    <property type="entry name" value="Death Domain, Fas"/>
    <property type="match status" value="1"/>
</dbReference>
<dbReference type="GO" id="GO:0006915">
    <property type="term" value="P:apoptotic process"/>
    <property type="evidence" value="ECO:0007669"/>
    <property type="project" value="UniProtKB-KW"/>
</dbReference>
<evidence type="ECO:0000256" key="1">
    <source>
        <dbReference type="ARBA" id="ARBA00022703"/>
    </source>
</evidence>
<dbReference type="SUPFAM" id="SSF57586">
    <property type="entry name" value="TNF receptor-like"/>
    <property type="match status" value="2"/>
</dbReference>
<dbReference type="PROSITE" id="PS50050">
    <property type="entry name" value="TNFR_NGFR_2"/>
    <property type="match status" value="1"/>
</dbReference>
<dbReference type="SUPFAM" id="SSF47986">
    <property type="entry name" value="DEATH domain"/>
    <property type="match status" value="1"/>
</dbReference>
<dbReference type="GO" id="GO:0045121">
    <property type="term" value="C:membrane raft"/>
    <property type="evidence" value="ECO:0007669"/>
    <property type="project" value="TreeGrafter"/>
</dbReference>
<feature type="domain" description="Death" evidence="10">
    <location>
        <begin position="298"/>
        <end position="382"/>
    </location>
</feature>
<feature type="domain" description="TNFR-Cys" evidence="11">
    <location>
        <begin position="55"/>
        <end position="95"/>
    </location>
</feature>
<keyword evidence="8" id="KW-0472">Membrane</keyword>
<evidence type="ECO:0000256" key="9">
    <source>
        <dbReference type="SAM" id="SignalP"/>
    </source>
</evidence>
<evidence type="ECO:0000256" key="3">
    <source>
        <dbReference type="ARBA" id="ARBA00022737"/>
    </source>
</evidence>
<evidence type="ECO:0000256" key="4">
    <source>
        <dbReference type="ARBA" id="ARBA00023157"/>
    </source>
</evidence>
<evidence type="ECO:0000256" key="5">
    <source>
        <dbReference type="ARBA" id="ARBA00023180"/>
    </source>
</evidence>
<dbReference type="Proteomes" id="UP001187415">
    <property type="component" value="Unassembled WGS sequence"/>
</dbReference>
<keyword evidence="1" id="KW-0053">Apoptosis</keyword>
<dbReference type="AlphaFoldDB" id="A0AA88N4X4"/>
<reference evidence="12" key="1">
    <citation type="submission" date="2023-07" db="EMBL/GenBank/DDBJ databases">
        <title>Chromosome-level Genome Assembly of Striped Snakehead (Channa striata).</title>
        <authorList>
            <person name="Liu H."/>
        </authorList>
    </citation>
    <scope>NUCLEOTIDE SEQUENCE</scope>
    <source>
        <strain evidence="12">Gz</strain>
        <tissue evidence="12">Muscle</tissue>
    </source>
</reference>
<dbReference type="PANTHER" id="PTHR46861:SF1">
    <property type="entry name" value="TUMOR NECROSIS FACTOR RECEPTOR SUPERFAMILY MEMBER 1A"/>
    <property type="match status" value="1"/>
</dbReference>
<evidence type="ECO:0000256" key="2">
    <source>
        <dbReference type="ARBA" id="ARBA00022729"/>
    </source>
</evidence>
<dbReference type="GO" id="GO:0043120">
    <property type="term" value="F:tumor necrosis factor binding"/>
    <property type="evidence" value="ECO:0007669"/>
    <property type="project" value="TreeGrafter"/>
</dbReference>
<evidence type="ECO:0000259" key="11">
    <source>
        <dbReference type="PROSITE" id="PS50050"/>
    </source>
</evidence>
<keyword evidence="8" id="KW-0812">Transmembrane</keyword>
<accession>A0AA88N4X4</accession>
<feature type="chain" id="PRO_5041698037" description="Tumor necrosis factor receptor superfamily member 1A-like" evidence="9">
    <location>
        <begin position="22"/>
        <end position="413"/>
    </location>
</feature>
<dbReference type="SMART" id="SM00005">
    <property type="entry name" value="DEATH"/>
    <property type="match status" value="1"/>
</dbReference>